<comment type="subcellular location">
    <subcellularLocation>
        <location evidence="2">Cytoplasm</location>
    </subcellularLocation>
</comment>
<feature type="compositionally biased region" description="Polar residues" evidence="15">
    <location>
        <begin position="355"/>
        <end position="366"/>
    </location>
</feature>
<keyword evidence="8" id="KW-0808">Transferase</keyword>
<dbReference type="OrthoDB" id="9803176at2"/>
<feature type="domain" description="CheW-like" evidence="17">
    <location>
        <begin position="840"/>
        <end position="979"/>
    </location>
</feature>
<evidence type="ECO:0000256" key="1">
    <source>
        <dbReference type="ARBA" id="ARBA00000085"/>
    </source>
</evidence>
<dbReference type="InterPro" id="IPR037052">
    <property type="entry name" value="CheA-like_P2_sf"/>
</dbReference>
<dbReference type="InterPro" id="IPR035891">
    <property type="entry name" value="CheY-binding_CheA"/>
</dbReference>
<dbReference type="InterPro" id="IPR010808">
    <property type="entry name" value="CheA_P2-bd"/>
</dbReference>
<dbReference type="PANTHER" id="PTHR43395">
    <property type="entry name" value="SENSOR HISTIDINE KINASE CHEA"/>
    <property type="match status" value="1"/>
</dbReference>
<keyword evidence="11" id="KW-0067">ATP-binding</keyword>
<feature type="region of interest" description="Disordered" evidence="15">
    <location>
        <begin position="496"/>
        <end position="519"/>
    </location>
</feature>
<dbReference type="CDD" id="cd00088">
    <property type="entry name" value="HPT"/>
    <property type="match status" value="2"/>
</dbReference>
<proteinExistence type="predicted"/>
<comment type="function">
    <text evidence="13">Involved in the transmission of sensory signals from the chemoreceptors to the flagellar motors. CheA is autophosphorylated; it can transfer its phosphate group to either CheB or CheY.</text>
</comment>
<evidence type="ECO:0000256" key="7">
    <source>
        <dbReference type="ARBA" id="ARBA00022553"/>
    </source>
</evidence>
<dbReference type="SMART" id="SM01231">
    <property type="entry name" value="H-kinase_dim"/>
    <property type="match status" value="1"/>
</dbReference>
<dbReference type="SUPFAM" id="SSF55874">
    <property type="entry name" value="ATPase domain of HSP90 chaperone/DNA topoisomerase II/histidine kinase"/>
    <property type="match status" value="1"/>
</dbReference>
<evidence type="ECO:0000256" key="13">
    <source>
        <dbReference type="ARBA" id="ARBA00035100"/>
    </source>
</evidence>
<dbReference type="InterPro" id="IPR036061">
    <property type="entry name" value="CheW-like_dom_sf"/>
</dbReference>
<dbReference type="Gene3D" id="2.30.30.40">
    <property type="entry name" value="SH3 Domains"/>
    <property type="match status" value="1"/>
</dbReference>
<comment type="catalytic activity">
    <reaction evidence="1">
        <text>ATP + protein L-histidine = ADP + protein N-phospho-L-histidine.</text>
        <dbReference type="EC" id="2.7.13.3"/>
    </reaction>
</comment>
<dbReference type="PROSITE" id="PS50109">
    <property type="entry name" value="HIS_KIN"/>
    <property type="match status" value="1"/>
</dbReference>
<feature type="modified residue" description="Phosphohistidine" evidence="14">
    <location>
        <position position="63"/>
    </location>
</feature>
<dbReference type="SUPFAM" id="SSF50341">
    <property type="entry name" value="CheW-like"/>
    <property type="match status" value="1"/>
</dbReference>
<dbReference type="SUPFAM" id="SSF47226">
    <property type="entry name" value="Histidine-containing phosphotransfer domain, HPT domain"/>
    <property type="match status" value="2"/>
</dbReference>
<evidence type="ECO:0000256" key="4">
    <source>
        <dbReference type="ARBA" id="ARBA00021495"/>
    </source>
</evidence>
<evidence type="ECO:0000256" key="10">
    <source>
        <dbReference type="ARBA" id="ARBA00022777"/>
    </source>
</evidence>
<dbReference type="InterPro" id="IPR004105">
    <property type="entry name" value="CheA-like_dim"/>
</dbReference>
<dbReference type="CDD" id="cd16916">
    <property type="entry name" value="HATPase_CheA-like"/>
    <property type="match status" value="1"/>
</dbReference>
<sequence length="985" mass="108072">MDAYLSDDMFQEMLGDFLDEATQLLDRLNENLLTLDEWLRQRPPSDATTFDVETLNEMFRAAHSLKGLSAMLNLTNINQLTHKLENLFDAARKNELRLDHDVVDLMFRAADRLRAMVEALKDPTPEPIEAADVVEAMIRVLEGERASASSLSRHVEQVLDHAVQGVQQVLTEEGSPPQERPLSLAVPKEFLDRAIAEFQQVTDEADLNSKYLALFIDELEQGLDSLSETLVAVEGGGTREELENILCTAHRIKGAAASVGFHRASKLAHLMEDVLQMLLDQGKSLTSELNDWLLRATDSLREFLEQLRQGTAPTVDFTPAAAALLAYQQVVAQGVNRAEQVSRHSPENNEVARSGQPQPEENASNQWPPAQLLEKAREFDRAVIVGRVELQPGLQLSGLKGQLLHEKLCHIGEVLEYIPPVDELEDRETLPAVEFIVATERSLEEVTQVLRVGGVRGIKLHPLTPERVVSPGNAAVGNSKSDGVVRGGAAQAAVKGNTGLPISSTHPDDQGNTKAKTAESAKSVETLRVDIERLDQLMNLAGQLVITRARLTELSEKLKQRFHGNRAVQILRGVKDSLERLAAWSDVDGPSRNSAGLSRLSWNRLEKELDLLSQELEAVAEARVAVNQLMEAVHQLDRVTDGIQRAVMETRMVPIGPLFNRFKRVVRDVTRLNGKHIQLVINGEKTELDKRMIDELGDPLIHLVRNAADHGIEPPEVRAKLGKPPVGTITLNAFHRGNSIVIEVSDDGKGLDADRILKKALDRNLISPAQAEKMSREEIYQLIFLPGLSTAEKVTEVSGRGMGMDIVKAKIEELSGAIELASEPGVGTKVTIKLPLTLAILPSLLVRIDGDVFAMPIEAVREIVAARRDNLTTVHGMKTARIRDRVISVIELGEVFASHCYGSCFGDGSREETTLVVLGDEEHEVGLVVDEVLGEEDVVIKSIAENYRNIPGIAGASILGNGRVSLILDVAALLGMIGRRSAAYS</sequence>
<keyword evidence="10 19" id="KW-0418">Kinase</keyword>
<dbReference type="CDD" id="cd00731">
    <property type="entry name" value="CheA_reg"/>
    <property type="match status" value="1"/>
</dbReference>
<dbReference type="EC" id="2.7.13.3" evidence="3"/>
<dbReference type="SMART" id="SM00073">
    <property type="entry name" value="HPT"/>
    <property type="match status" value="2"/>
</dbReference>
<evidence type="ECO:0000256" key="8">
    <source>
        <dbReference type="ARBA" id="ARBA00022679"/>
    </source>
</evidence>
<dbReference type="Pfam" id="PF01584">
    <property type="entry name" value="CheW"/>
    <property type="match status" value="1"/>
</dbReference>
<feature type="compositionally biased region" description="Basic and acidic residues" evidence="15">
    <location>
        <begin position="506"/>
        <end position="519"/>
    </location>
</feature>
<dbReference type="EMBL" id="CP018477">
    <property type="protein sequence ID" value="ASV76883.1"/>
    <property type="molecule type" value="Genomic_DNA"/>
</dbReference>
<evidence type="ECO:0000259" key="18">
    <source>
        <dbReference type="PROSITE" id="PS50894"/>
    </source>
</evidence>
<feature type="domain" description="Histidine kinase" evidence="16">
    <location>
        <begin position="626"/>
        <end position="838"/>
    </location>
</feature>
<reference evidence="19 20" key="1">
    <citation type="journal article" name="Front. Microbiol.">
        <title>Sugar Metabolism of the First Thermophilic Planctomycete Thermogutta terrifontis: Comparative Genomic and Transcriptomic Approaches.</title>
        <authorList>
            <person name="Elcheninov A.G."/>
            <person name="Menzel P."/>
            <person name="Gudbergsdottir S.R."/>
            <person name="Slesarev A.I."/>
            <person name="Kadnikov V.V."/>
            <person name="Krogh A."/>
            <person name="Bonch-Osmolovskaya E.A."/>
            <person name="Peng X."/>
            <person name="Kublanov I.V."/>
        </authorList>
    </citation>
    <scope>NUCLEOTIDE SEQUENCE [LARGE SCALE GENOMIC DNA]</scope>
    <source>
        <strain evidence="19 20">R1</strain>
    </source>
</reference>
<evidence type="ECO:0000256" key="11">
    <source>
        <dbReference type="ARBA" id="ARBA00022840"/>
    </source>
</evidence>
<dbReference type="GO" id="GO:0006935">
    <property type="term" value="P:chemotaxis"/>
    <property type="evidence" value="ECO:0007669"/>
    <property type="project" value="UniProtKB-KW"/>
</dbReference>
<organism evidence="19 20">
    <name type="scientific">Thermogutta terrifontis</name>
    <dbReference type="NCBI Taxonomy" id="1331910"/>
    <lineage>
        <taxon>Bacteria</taxon>
        <taxon>Pseudomonadati</taxon>
        <taxon>Planctomycetota</taxon>
        <taxon>Planctomycetia</taxon>
        <taxon>Pirellulales</taxon>
        <taxon>Thermoguttaceae</taxon>
        <taxon>Thermogutta</taxon>
    </lineage>
</organism>
<dbReference type="Pfam" id="PF02895">
    <property type="entry name" value="H-kinase_dim"/>
    <property type="match status" value="1"/>
</dbReference>
<evidence type="ECO:0000256" key="15">
    <source>
        <dbReference type="SAM" id="MobiDB-lite"/>
    </source>
</evidence>
<dbReference type="AlphaFoldDB" id="A0A286RLM6"/>
<dbReference type="RefSeq" id="WP_095416566.1">
    <property type="nucleotide sequence ID" value="NZ_CP018477.1"/>
</dbReference>
<evidence type="ECO:0000313" key="19">
    <source>
        <dbReference type="EMBL" id="ASV76883.1"/>
    </source>
</evidence>
<dbReference type="InterPro" id="IPR002545">
    <property type="entry name" value="CheW-lke_dom"/>
</dbReference>
<dbReference type="InterPro" id="IPR051315">
    <property type="entry name" value="Bact_Chemotaxis_CheA"/>
</dbReference>
<dbReference type="SUPFAM" id="SSF47384">
    <property type="entry name" value="Homodimeric domain of signal transducing histidine kinase"/>
    <property type="match status" value="1"/>
</dbReference>
<dbReference type="Gene3D" id="1.20.120.160">
    <property type="entry name" value="HPT domain"/>
    <property type="match status" value="2"/>
</dbReference>
<evidence type="ECO:0000259" key="16">
    <source>
        <dbReference type="PROSITE" id="PS50109"/>
    </source>
</evidence>
<dbReference type="Gene3D" id="3.30.70.1110">
    <property type="entry name" value="Histidine kinase CheA-like, P2 response regulator-binding domain"/>
    <property type="match status" value="1"/>
</dbReference>
<name>A0A286RLM6_9BACT</name>
<evidence type="ECO:0000256" key="3">
    <source>
        <dbReference type="ARBA" id="ARBA00012438"/>
    </source>
</evidence>
<dbReference type="GO" id="GO:0000155">
    <property type="term" value="F:phosphorelay sensor kinase activity"/>
    <property type="evidence" value="ECO:0007669"/>
    <property type="project" value="InterPro"/>
</dbReference>
<dbReference type="GO" id="GO:0005524">
    <property type="term" value="F:ATP binding"/>
    <property type="evidence" value="ECO:0007669"/>
    <property type="project" value="UniProtKB-KW"/>
</dbReference>
<feature type="domain" description="HPt" evidence="18">
    <location>
        <begin position="6"/>
        <end position="120"/>
    </location>
</feature>
<dbReference type="Pfam" id="PF02518">
    <property type="entry name" value="HATPase_c"/>
    <property type="match status" value="1"/>
</dbReference>
<dbReference type="Pfam" id="PF07194">
    <property type="entry name" value="P2"/>
    <property type="match status" value="1"/>
</dbReference>
<evidence type="ECO:0000256" key="12">
    <source>
        <dbReference type="ARBA" id="ARBA00023012"/>
    </source>
</evidence>
<dbReference type="Proteomes" id="UP000215086">
    <property type="component" value="Chromosome"/>
</dbReference>
<dbReference type="InterPro" id="IPR036641">
    <property type="entry name" value="HPT_dom_sf"/>
</dbReference>
<dbReference type="PROSITE" id="PS50851">
    <property type="entry name" value="CHEW"/>
    <property type="match status" value="1"/>
</dbReference>
<dbReference type="Pfam" id="PF01627">
    <property type="entry name" value="Hpt"/>
    <property type="match status" value="2"/>
</dbReference>
<evidence type="ECO:0000313" key="20">
    <source>
        <dbReference type="Proteomes" id="UP000215086"/>
    </source>
</evidence>
<evidence type="ECO:0000256" key="6">
    <source>
        <dbReference type="ARBA" id="ARBA00022500"/>
    </source>
</evidence>
<keyword evidence="20" id="KW-1185">Reference proteome</keyword>
<dbReference type="InterPro" id="IPR003594">
    <property type="entry name" value="HATPase_dom"/>
</dbReference>
<dbReference type="InterPro" id="IPR036097">
    <property type="entry name" value="HisK_dim/P_sf"/>
</dbReference>
<dbReference type="FunFam" id="3.30.565.10:FF:000016">
    <property type="entry name" value="Chemotaxis protein CheA, putative"/>
    <property type="match status" value="1"/>
</dbReference>
<dbReference type="PRINTS" id="PR00344">
    <property type="entry name" value="BCTRLSENSOR"/>
</dbReference>
<feature type="modified residue" description="Phosphohistidine" evidence="14">
    <location>
        <position position="250"/>
    </location>
</feature>
<evidence type="ECO:0000256" key="2">
    <source>
        <dbReference type="ARBA" id="ARBA00004496"/>
    </source>
</evidence>
<evidence type="ECO:0000259" key="17">
    <source>
        <dbReference type="PROSITE" id="PS50851"/>
    </source>
</evidence>
<keyword evidence="9" id="KW-0547">Nucleotide-binding</keyword>
<dbReference type="GO" id="GO:0005737">
    <property type="term" value="C:cytoplasm"/>
    <property type="evidence" value="ECO:0007669"/>
    <property type="project" value="UniProtKB-SubCell"/>
</dbReference>
<dbReference type="InterPro" id="IPR037006">
    <property type="entry name" value="CheA-like_homodim_sf"/>
</dbReference>
<dbReference type="Gene3D" id="3.30.565.10">
    <property type="entry name" value="Histidine kinase-like ATPase, C-terminal domain"/>
    <property type="match status" value="1"/>
</dbReference>
<dbReference type="InterPro" id="IPR005467">
    <property type="entry name" value="His_kinase_dom"/>
</dbReference>
<dbReference type="PANTHER" id="PTHR43395:SF10">
    <property type="entry name" value="CHEMOTAXIS PROTEIN CHEA"/>
    <property type="match status" value="1"/>
</dbReference>
<feature type="region of interest" description="Disordered" evidence="15">
    <location>
        <begin position="338"/>
        <end position="366"/>
    </location>
</feature>
<keyword evidence="12" id="KW-0902">Two-component regulatory system</keyword>
<accession>A0A286RLM6</accession>
<dbReference type="SMART" id="SM00260">
    <property type="entry name" value="CheW"/>
    <property type="match status" value="1"/>
</dbReference>
<dbReference type="Gene3D" id="1.10.287.560">
    <property type="entry name" value="Histidine kinase CheA-like, homodimeric domain"/>
    <property type="match status" value="1"/>
</dbReference>
<dbReference type="KEGG" id="ttf:THTE_4282"/>
<gene>
    <name evidence="19" type="ORF">THTE_4282</name>
</gene>
<dbReference type="PROSITE" id="PS50894">
    <property type="entry name" value="HPT"/>
    <property type="match status" value="2"/>
</dbReference>
<dbReference type="InterPro" id="IPR036890">
    <property type="entry name" value="HATPase_C_sf"/>
</dbReference>
<keyword evidence="7 14" id="KW-0597">Phosphoprotein</keyword>
<evidence type="ECO:0000256" key="9">
    <source>
        <dbReference type="ARBA" id="ARBA00022741"/>
    </source>
</evidence>
<dbReference type="SUPFAM" id="SSF55052">
    <property type="entry name" value="CheY-binding domain of CheA"/>
    <property type="match status" value="1"/>
</dbReference>
<feature type="domain" description="HPt" evidence="18">
    <location>
        <begin position="204"/>
        <end position="307"/>
    </location>
</feature>
<dbReference type="InterPro" id="IPR004358">
    <property type="entry name" value="Sig_transdc_His_kin-like_C"/>
</dbReference>
<keyword evidence="6" id="KW-0145">Chemotaxis</keyword>
<dbReference type="SMART" id="SM00387">
    <property type="entry name" value="HATPase_c"/>
    <property type="match status" value="1"/>
</dbReference>
<keyword evidence="5" id="KW-0963">Cytoplasm</keyword>
<evidence type="ECO:0000256" key="14">
    <source>
        <dbReference type="PROSITE-ProRule" id="PRU00110"/>
    </source>
</evidence>
<dbReference type="InterPro" id="IPR008207">
    <property type="entry name" value="Sig_transdc_His_kin_Hpt_dom"/>
</dbReference>
<protein>
    <recommendedName>
        <fullName evidence="4">Chemotaxis protein CheA</fullName>
        <ecNumber evidence="3">2.7.13.3</ecNumber>
    </recommendedName>
</protein>
<evidence type="ECO:0000256" key="5">
    <source>
        <dbReference type="ARBA" id="ARBA00022490"/>
    </source>
</evidence>